<accession>A0A2I2AAT1</accession>
<evidence type="ECO:0000259" key="3">
    <source>
        <dbReference type="Pfam" id="PF15983"/>
    </source>
</evidence>
<dbReference type="Pfam" id="PF15983">
    <property type="entry name" value="DUF4767"/>
    <property type="match status" value="1"/>
</dbReference>
<dbReference type="InterPro" id="IPR031927">
    <property type="entry name" value="DUF4767"/>
</dbReference>
<organism evidence="4 5">
    <name type="scientific">Ligilactobacillus agilis</name>
    <dbReference type="NCBI Taxonomy" id="1601"/>
    <lineage>
        <taxon>Bacteria</taxon>
        <taxon>Bacillati</taxon>
        <taxon>Bacillota</taxon>
        <taxon>Bacilli</taxon>
        <taxon>Lactobacillales</taxon>
        <taxon>Lactobacillaceae</taxon>
        <taxon>Ligilactobacillus</taxon>
    </lineage>
</organism>
<dbReference type="AlphaFoldDB" id="A0A2I2AAT1"/>
<evidence type="ECO:0000313" key="4">
    <source>
        <dbReference type="EMBL" id="PLA76463.1"/>
    </source>
</evidence>
<comment type="caution">
    <text evidence="4">The sequence shown here is derived from an EMBL/GenBank/DDBJ whole genome shotgun (WGS) entry which is preliminary data.</text>
</comment>
<evidence type="ECO:0000313" key="5">
    <source>
        <dbReference type="Proteomes" id="UP000234579"/>
    </source>
</evidence>
<name>A0A2I2AAT1_9LACO</name>
<feature type="compositionally biased region" description="Low complexity" evidence="1">
    <location>
        <begin position="35"/>
        <end position="50"/>
    </location>
</feature>
<feature type="domain" description="DUF4767" evidence="3">
    <location>
        <begin position="78"/>
        <end position="216"/>
    </location>
</feature>
<evidence type="ECO:0000256" key="2">
    <source>
        <dbReference type="SAM" id="SignalP"/>
    </source>
</evidence>
<dbReference type="Proteomes" id="UP000234579">
    <property type="component" value="Unassembled WGS sequence"/>
</dbReference>
<feature type="compositionally biased region" description="Polar residues" evidence="1">
    <location>
        <begin position="52"/>
        <end position="82"/>
    </location>
</feature>
<gene>
    <name evidence="4" type="ORF">CYR79_05995</name>
</gene>
<dbReference type="EMBL" id="PKGI01000029">
    <property type="protein sequence ID" value="PLA76463.1"/>
    <property type="molecule type" value="Genomic_DNA"/>
</dbReference>
<feature type="region of interest" description="Disordered" evidence="1">
    <location>
        <begin position="35"/>
        <end position="82"/>
    </location>
</feature>
<feature type="chain" id="PRO_5014966068" description="DUF4767 domain-containing protein" evidence="2">
    <location>
        <begin position="32"/>
        <end position="375"/>
    </location>
</feature>
<keyword evidence="2" id="KW-0732">Signal</keyword>
<protein>
    <recommendedName>
        <fullName evidence="3">DUF4767 domain-containing protein</fullName>
    </recommendedName>
</protein>
<feature type="signal peptide" evidence="2">
    <location>
        <begin position="1"/>
        <end position="31"/>
    </location>
</feature>
<dbReference type="PROSITE" id="PS51257">
    <property type="entry name" value="PROKAR_LIPOPROTEIN"/>
    <property type="match status" value="1"/>
</dbReference>
<evidence type="ECO:0000256" key="1">
    <source>
        <dbReference type="SAM" id="MobiDB-lite"/>
    </source>
</evidence>
<reference evidence="5" key="1">
    <citation type="submission" date="2017-12" db="EMBL/GenBank/DDBJ databases">
        <authorList>
            <person name="Christensen H."/>
        </authorList>
    </citation>
    <scope>NUCLEOTIDE SEQUENCE [LARGE SCALE GENOMIC DNA]</scope>
    <source>
        <strain evidence="5">268A</strain>
    </source>
</reference>
<proteinExistence type="predicted"/>
<sequence length="375" mass="41207">MDIQLRREIFMKKFYLLAAGLTLSLTLGACANHQSKTATSSTTSQSQRSSQGKKANQASAPKVQTQAKASHTQATKPTWNETKSKQLATFMTNWGASMNQSYDAYTPDKPGDFYGASIPNATYNGQMPLAIDSVDNQVKVAWAPNGNGPKDTYLLLACYSDTAHARYLGKHVYLFASYNNQPQVLVSQQNQGNERNSFVFKQTANQDLAKGFAQIFAGKNIPAKFAKSSANNSNKQGLAVSDEEALKLFYTVQTSAGGNAEFSQRLANDADSYLFTDISGQNVTFGMGKDVTRTFPTNTYQVLGSPSYLGSTVFQKIGPNKYLVYQVPTHFDLQFQEDASFAKQKSDQYMDHPQEVTVGTVDEQVLAQMKAKLTH</sequence>